<gene>
    <name evidence="2" type="ORF">FRZ61_14660</name>
</gene>
<reference evidence="2 3" key="1">
    <citation type="submission" date="2019-08" db="EMBL/GenBank/DDBJ databases">
        <title>Hyperibacter terrae gen. nov., sp. nov. and Hyperibacter viscosus sp. nov., two new members in the family Rhodospirillaceae isolated from the rhizosphere of Hypericum perforatum.</title>
        <authorList>
            <person name="Noviana Z."/>
        </authorList>
    </citation>
    <scope>NUCLEOTIDE SEQUENCE [LARGE SCALE GENOMIC DNA]</scope>
    <source>
        <strain evidence="2 3">R5959</strain>
    </source>
</reference>
<evidence type="ECO:0008006" key="4">
    <source>
        <dbReference type="Google" id="ProtNLM"/>
    </source>
</evidence>
<dbReference type="KEGG" id="hadh:FRZ61_14660"/>
<feature type="region of interest" description="Disordered" evidence="1">
    <location>
        <begin position="1"/>
        <end position="21"/>
    </location>
</feature>
<dbReference type="Gene3D" id="3.40.50.1820">
    <property type="entry name" value="alpha/beta hydrolase"/>
    <property type="match status" value="1"/>
</dbReference>
<proteinExistence type="predicted"/>
<protein>
    <recommendedName>
        <fullName evidence="4">Alpha/beta hydrolase</fullName>
    </recommendedName>
</protein>
<organism evidence="2 3">
    <name type="scientific">Hypericibacter adhaerens</name>
    <dbReference type="NCBI Taxonomy" id="2602016"/>
    <lineage>
        <taxon>Bacteria</taxon>
        <taxon>Pseudomonadati</taxon>
        <taxon>Pseudomonadota</taxon>
        <taxon>Alphaproteobacteria</taxon>
        <taxon>Rhodospirillales</taxon>
        <taxon>Dongiaceae</taxon>
        <taxon>Hypericibacter</taxon>
    </lineage>
</organism>
<accession>A0A5J6MWP4</accession>
<dbReference type="AlphaFoldDB" id="A0A5J6MWP4"/>
<dbReference type="OrthoDB" id="7795309at2"/>
<dbReference type="Proteomes" id="UP000325797">
    <property type="component" value="Chromosome"/>
</dbReference>
<evidence type="ECO:0000256" key="1">
    <source>
        <dbReference type="SAM" id="MobiDB-lite"/>
    </source>
</evidence>
<keyword evidence="3" id="KW-1185">Reference proteome</keyword>
<evidence type="ECO:0000313" key="3">
    <source>
        <dbReference type="Proteomes" id="UP000325797"/>
    </source>
</evidence>
<dbReference type="EMBL" id="CP042582">
    <property type="protein sequence ID" value="QEX21537.1"/>
    <property type="molecule type" value="Genomic_DNA"/>
</dbReference>
<feature type="compositionally biased region" description="Low complexity" evidence="1">
    <location>
        <begin position="1"/>
        <end position="13"/>
    </location>
</feature>
<dbReference type="InterPro" id="IPR029058">
    <property type="entry name" value="AB_hydrolase_fold"/>
</dbReference>
<sequence length="495" mass="54545">MSAPAAPTAGQPTPAHPTPPISKGRLEALLASPLATLVARPWLDWLILRLVTRLYMPLSRAWAAALDSDGSVERFRMEIGCDLPERAVPTRALAKVAALKADFKAADAAWLEAFFGKNEPGQAALLEAEGRWRRSSHRLMNARWKFLSLALRHKLPAARYHIPAIDEVEAAYGPLRADLDKAFALPAPLPKIERSHAIEREWGREYWLRFASPGPDRDQAWAHVFEPRAAEHAPSVIHGHGLSVEIEAYEDMVDDLLQLVARGIRVIRLEAPWHVRRRQQGWYGGERFIATQPLGALELLTTAAREMGIVAGWCRQQSARRVAFGGASMGALTAQLAAARARAWPERHRPDVLFLITTSDSVAALAVESSISHGVGLPQALHHGGWGDANLGAFAAFTDPGLVAPLPPSNIIMALGRADDVTPCRRGASLAEHWNLPGRNLFLYDRGHFTVPIGMFRDREPLERLVERLQRKTTVGLREIQLKLATAPQQSTKTP</sequence>
<evidence type="ECO:0000313" key="2">
    <source>
        <dbReference type="EMBL" id="QEX21537.1"/>
    </source>
</evidence>
<name>A0A5J6MWP4_9PROT</name>
<dbReference type="RefSeq" id="WP_151116133.1">
    <property type="nucleotide sequence ID" value="NZ_CP042582.1"/>
</dbReference>
<dbReference type="SUPFAM" id="SSF53474">
    <property type="entry name" value="alpha/beta-Hydrolases"/>
    <property type="match status" value="1"/>
</dbReference>